<dbReference type="GO" id="GO:0008843">
    <property type="term" value="F:endochitinase activity"/>
    <property type="evidence" value="ECO:0007669"/>
    <property type="project" value="UniProtKB-EC"/>
</dbReference>
<dbReference type="SMART" id="SM00636">
    <property type="entry name" value="Glyco_18"/>
    <property type="match status" value="1"/>
</dbReference>
<dbReference type="PROSITE" id="PS01095">
    <property type="entry name" value="GH18_1"/>
    <property type="match status" value="1"/>
</dbReference>
<protein>
    <recommendedName>
        <fullName evidence="1">chitinase</fullName>
        <ecNumber evidence="1">3.2.1.14</ecNumber>
    </recommendedName>
</protein>
<dbReference type="GO" id="GO:0005975">
    <property type="term" value="P:carbohydrate metabolic process"/>
    <property type="evidence" value="ECO:0007669"/>
    <property type="project" value="InterPro"/>
</dbReference>
<dbReference type="PROSITE" id="PS51910">
    <property type="entry name" value="GH18_2"/>
    <property type="match status" value="1"/>
</dbReference>
<evidence type="ECO:0000256" key="5">
    <source>
        <dbReference type="RuleBase" id="RU004453"/>
    </source>
</evidence>
<dbReference type="Gene3D" id="3.20.20.80">
    <property type="entry name" value="Glycosidases"/>
    <property type="match status" value="1"/>
</dbReference>
<dbReference type="InterPro" id="IPR001223">
    <property type="entry name" value="Glyco_hydro18_cat"/>
</dbReference>
<dbReference type="SUPFAM" id="SSF51445">
    <property type="entry name" value="(Trans)glycosidases"/>
    <property type="match status" value="1"/>
</dbReference>
<dbReference type="PANTHER" id="PTHR45708">
    <property type="entry name" value="ENDOCHITINASE"/>
    <property type="match status" value="1"/>
</dbReference>
<keyword evidence="3 4" id="KW-0326">Glycosidase</keyword>
<sequence length="373" mass="42772">MANSNSTTIFASLKKANPNLILEEIEIKLGSVTNKSVIIQAIKNSTMYQGEVKVNFRINNEGTEQNDNLLIGYWYEWGGTNQQKPELWEIDARYNVIIVSFLYTDQPYQMPTFVAQNPVNLKKGIKVQHEKGHKVLISMGGQTENSMRFRQNQKDDLKKAFKSVVNEYEFDGVDIDWEGECLQDNESKQTTAIALKEIKQEWQATKKKEFYITMAPEFPNLCKTSAMSYEIFLTVLAGFYNWIHPQFYNGWADGVFVDSQDAKELCLTPGMVISNYNNELRGEFYYLLIKYITTGQSQYNNFLQIDADKLVIGASTSEPAGRGAVTKAAINQAFVLLTKNNIMIRGLMTWAINFDYPLNWTFANWWSLTWGKN</sequence>
<evidence type="ECO:0000256" key="3">
    <source>
        <dbReference type="ARBA" id="ARBA00023295"/>
    </source>
</evidence>
<evidence type="ECO:0000313" key="7">
    <source>
        <dbReference type="EMBL" id="RUP77942.1"/>
    </source>
</evidence>
<dbReference type="AlphaFoldDB" id="A0A433ESP5"/>
<organism evidence="7 8">
    <name type="scientific">Spiroplasma poulsonii</name>
    <dbReference type="NCBI Taxonomy" id="2138"/>
    <lineage>
        <taxon>Bacteria</taxon>
        <taxon>Bacillati</taxon>
        <taxon>Mycoplasmatota</taxon>
        <taxon>Mollicutes</taxon>
        <taxon>Entomoplasmatales</taxon>
        <taxon>Spiroplasmataceae</taxon>
        <taxon>Spiroplasma</taxon>
    </lineage>
</organism>
<evidence type="ECO:0000256" key="1">
    <source>
        <dbReference type="ARBA" id="ARBA00012729"/>
    </source>
</evidence>
<comment type="caution">
    <text evidence="7">The sequence shown here is derived from an EMBL/GenBank/DDBJ whole genome shotgun (WGS) entry which is preliminary data.</text>
</comment>
<dbReference type="InterPro" id="IPR017853">
    <property type="entry name" value="GH"/>
</dbReference>
<dbReference type="InterPro" id="IPR011583">
    <property type="entry name" value="Chitinase_II/V-like_cat"/>
</dbReference>
<dbReference type="InterPro" id="IPR001579">
    <property type="entry name" value="Glyco_hydro_18_chit_AS"/>
</dbReference>
<dbReference type="InterPro" id="IPR050542">
    <property type="entry name" value="Glycosyl_Hydrlase18_Chitinase"/>
</dbReference>
<dbReference type="GO" id="GO:0008061">
    <property type="term" value="F:chitin binding"/>
    <property type="evidence" value="ECO:0007669"/>
    <property type="project" value="InterPro"/>
</dbReference>
<accession>A0A433ESP5</accession>
<feature type="domain" description="GH18" evidence="6">
    <location>
        <begin position="68"/>
        <end position="373"/>
    </location>
</feature>
<proteinExistence type="inferred from homology"/>
<evidence type="ECO:0000259" key="6">
    <source>
        <dbReference type="PROSITE" id="PS51910"/>
    </source>
</evidence>
<reference evidence="7 8" key="1">
    <citation type="journal article" date="2019" name="Genome Biol. Evol.">
        <title>Toxin and genome evolution in a Drosophila defensive symbiosis.</title>
        <authorList>
            <person name="Ballinger M.J."/>
            <person name="Gawryluk R.M."/>
            <person name="Perlman S.J."/>
        </authorList>
    </citation>
    <scope>NUCLEOTIDE SEQUENCE [LARGE SCALE GENOMIC DNA]</scope>
    <source>
        <strain evidence="8">sNeo</strain>
    </source>
</reference>
<keyword evidence="2 4" id="KW-0378">Hydrolase</keyword>
<evidence type="ECO:0000256" key="4">
    <source>
        <dbReference type="RuleBase" id="RU000489"/>
    </source>
</evidence>
<dbReference type="PANTHER" id="PTHR45708:SF49">
    <property type="entry name" value="ENDOCHITINASE"/>
    <property type="match status" value="1"/>
</dbReference>
<dbReference type="Proteomes" id="UP000274545">
    <property type="component" value="Unassembled WGS sequence"/>
</dbReference>
<dbReference type="EMBL" id="RAHC01000001">
    <property type="protein sequence ID" value="RUP77942.1"/>
    <property type="molecule type" value="Genomic_DNA"/>
</dbReference>
<comment type="similarity">
    <text evidence="5">Belongs to the glycosyl hydrolase 18 family.</text>
</comment>
<dbReference type="RefSeq" id="WP_127092290.1">
    <property type="nucleotide sequence ID" value="NZ_RAHC01000001.1"/>
</dbReference>
<dbReference type="EC" id="3.2.1.14" evidence="1"/>
<evidence type="ECO:0000313" key="8">
    <source>
        <dbReference type="Proteomes" id="UP000274545"/>
    </source>
</evidence>
<name>A0A433ESP5_9MOLU</name>
<dbReference type="Pfam" id="PF00704">
    <property type="entry name" value="Glyco_hydro_18"/>
    <property type="match status" value="1"/>
</dbReference>
<gene>
    <name evidence="7" type="ORF">D6D54_00085</name>
</gene>
<evidence type="ECO:0000256" key="2">
    <source>
        <dbReference type="ARBA" id="ARBA00022801"/>
    </source>
</evidence>